<dbReference type="InterPro" id="IPR011002">
    <property type="entry name" value="FliG_a-hlx"/>
</dbReference>
<keyword evidence="14" id="KW-0282">Flagellum</keyword>
<keyword evidence="14" id="KW-0969">Cilium</keyword>
<dbReference type="PANTHER" id="PTHR30534">
    <property type="entry name" value="FLAGELLAR MOTOR SWITCH PROTEIN FLIG"/>
    <property type="match status" value="1"/>
</dbReference>
<organism evidence="14 15">
    <name type="scientific">Candidatus Manganitrophus noduliformans</name>
    <dbReference type="NCBI Taxonomy" id="2606439"/>
    <lineage>
        <taxon>Bacteria</taxon>
        <taxon>Pseudomonadati</taxon>
        <taxon>Nitrospirota</taxon>
        <taxon>Nitrospiria</taxon>
        <taxon>Candidatus Troglogloeales</taxon>
        <taxon>Candidatus Manganitrophaceae</taxon>
        <taxon>Candidatus Manganitrophus</taxon>
    </lineage>
</organism>
<dbReference type="Pfam" id="PF14841">
    <property type="entry name" value="FliG_M"/>
    <property type="match status" value="1"/>
</dbReference>
<dbReference type="EMBL" id="VTOW01000005">
    <property type="protein sequence ID" value="NKE73036.1"/>
    <property type="molecule type" value="Genomic_DNA"/>
</dbReference>
<dbReference type="Proteomes" id="UP000534783">
    <property type="component" value="Unassembled WGS sequence"/>
</dbReference>
<dbReference type="PANTHER" id="PTHR30534:SF0">
    <property type="entry name" value="FLAGELLAR MOTOR SWITCH PROTEIN FLIG"/>
    <property type="match status" value="1"/>
</dbReference>
<dbReference type="GO" id="GO:0006935">
    <property type="term" value="P:chemotaxis"/>
    <property type="evidence" value="ECO:0007669"/>
    <property type="project" value="UniProtKB-KW"/>
</dbReference>
<evidence type="ECO:0000256" key="7">
    <source>
        <dbReference type="ARBA" id="ARBA00022779"/>
    </source>
</evidence>
<evidence type="ECO:0000256" key="1">
    <source>
        <dbReference type="ARBA" id="ARBA00004117"/>
    </source>
</evidence>
<keyword evidence="14" id="KW-0966">Cell projection</keyword>
<dbReference type="Gene3D" id="1.10.220.30">
    <property type="match status" value="3"/>
</dbReference>
<evidence type="ECO:0000256" key="9">
    <source>
        <dbReference type="ARBA" id="ARBA00023143"/>
    </source>
</evidence>
<evidence type="ECO:0000313" key="14">
    <source>
        <dbReference type="EMBL" id="NKE73036.1"/>
    </source>
</evidence>
<evidence type="ECO:0000256" key="5">
    <source>
        <dbReference type="ARBA" id="ARBA00022475"/>
    </source>
</evidence>
<comment type="similarity">
    <text evidence="3">Belongs to the FliG family.</text>
</comment>
<gene>
    <name evidence="14" type="primary">fliG</name>
    <name evidence="14" type="ORF">MNODULE_19975</name>
</gene>
<dbReference type="Pfam" id="PF14842">
    <property type="entry name" value="FliG_N"/>
    <property type="match status" value="1"/>
</dbReference>
<dbReference type="InterPro" id="IPR023087">
    <property type="entry name" value="Flg_Motor_Flig_C"/>
</dbReference>
<feature type="domain" description="Flagellar motor switch protein FliG C-terminal" evidence="11">
    <location>
        <begin position="217"/>
        <end position="323"/>
    </location>
</feature>
<evidence type="ECO:0000256" key="4">
    <source>
        <dbReference type="ARBA" id="ARBA00021870"/>
    </source>
</evidence>
<dbReference type="PRINTS" id="PR00954">
    <property type="entry name" value="FLGMOTORFLIG"/>
</dbReference>
<evidence type="ECO:0000256" key="2">
    <source>
        <dbReference type="ARBA" id="ARBA00004413"/>
    </source>
</evidence>
<dbReference type="PIRSF" id="PIRSF003161">
    <property type="entry name" value="FliG"/>
    <property type="match status" value="1"/>
</dbReference>
<dbReference type="AlphaFoldDB" id="A0A7X6DTD3"/>
<dbReference type="InterPro" id="IPR028263">
    <property type="entry name" value="FliG_N"/>
</dbReference>
<dbReference type="NCBIfam" id="TIGR00207">
    <property type="entry name" value="fliG"/>
    <property type="match status" value="1"/>
</dbReference>
<dbReference type="FunFam" id="1.10.220.30:FF:000001">
    <property type="entry name" value="Flagellar motor switch protein FliG"/>
    <property type="match status" value="1"/>
</dbReference>
<reference evidence="14 15" key="1">
    <citation type="journal article" date="2020" name="Nature">
        <title>Bacterial chemolithoautotrophy via manganese oxidation.</title>
        <authorList>
            <person name="Yu H."/>
            <person name="Leadbetter J.R."/>
        </authorList>
    </citation>
    <scope>NUCLEOTIDE SEQUENCE [LARGE SCALE GENOMIC DNA]</scope>
    <source>
        <strain evidence="14 15">Mn-1</strain>
    </source>
</reference>
<accession>A0A7X6DTD3</accession>
<name>A0A7X6DTD3_9BACT</name>
<evidence type="ECO:0000259" key="11">
    <source>
        <dbReference type="Pfam" id="PF01706"/>
    </source>
</evidence>
<keyword evidence="8" id="KW-0472">Membrane</keyword>
<feature type="domain" description="Flagellar motor switch protein FliG N-terminal" evidence="13">
    <location>
        <begin position="4"/>
        <end position="97"/>
    </location>
</feature>
<keyword evidence="9" id="KW-0975">Bacterial flagellum</keyword>
<dbReference type="GO" id="GO:0009425">
    <property type="term" value="C:bacterial-type flagellum basal body"/>
    <property type="evidence" value="ECO:0007669"/>
    <property type="project" value="UniProtKB-SubCell"/>
</dbReference>
<dbReference type="InterPro" id="IPR000090">
    <property type="entry name" value="Flg_Motor_Flig"/>
</dbReference>
<keyword evidence="15" id="KW-1185">Reference proteome</keyword>
<keyword evidence="6" id="KW-0145">Chemotaxis</keyword>
<evidence type="ECO:0000313" key="15">
    <source>
        <dbReference type="Proteomes" id="UP000534783"/>
    </source>
</evidence>
<feature type="domain" description="Flagellar motor switch protein FliG middle" evidence="12">
    <location>
        <begin position="114"/>
        <end position="186"/>
    </location>
</feature>
<dbReference type="InterPro" id="IPR032779">
    <property type="entry name" value="FliG_M"/>
</dbReference>
<keyword evidence="7" id="KW-0283">Flagellar rotation</keyword>
<comment type="function">
    <text evidence="10">FliG is one of three proteins (FliG, FliN, FliM) that forms the rotor-mounted switch complex (C ring), located at the base of the basal body. This complex interacts with the CheY and CheZ chemotaxis proteins, in addition to contacting components of the motor that determine the direction of flagellar rotation.</text>
</comment>
<evidence type="ECO:0000256" key="8">
    <source>
        <dbReference type="ARBA" id="ARBA00023136"/>
    </source>
</evidence>
<evidence type="ECO:0000256" key="3">
    <source>
        <dbReference type="ARBA" id="ARBA00010299"/>
    </source>
</evidence>
<protein>
    <recommendedName>
        <fullName evidence="4">Flagellar motor switch protein FliG</fullName>
    </recommendedName>
</protein>
<dbReference type="GO" id="GO:0003774">
    <property type="term" value="F:cytoskeletal motor activity"/>
    <property type="evidence" value="ECO:0007669"/>
    <property type="project" value="InterPro"/>
</dbReference>
<comment type="subcellular location">
    <subcellularLocation>
        <location evidence="1">Bacterial flagellum basal body</location>
    </subcellularLocation>
    <subcellularLocation>
        <location evidence="2">Cell membrane</location>
        <topology evidence="2">Peripheral membrane protein</topology>
        <orientation evidence="2">Cytoplasmic side</orientation>
    </subcellularLocation>
</comment>
<comment type="caution">
    <text evidence="14">The sequence shown here is derived from an EMBL/GenBank/DDBJ whole genome shotgun (WGS) entry which is preliminary data.</text>
</comment>
<dbReference type="RefSeq" id="WP_168062986.1">
    <property type="nucleotide sequence ID" value="NZ_VTOW01000005.1"/>
</dbReference>
<dbReference type="GO" id="GO:0071973">
    <property type="term" value="P:bacterial-type flagellum-dependent cell motility"/>
    <property type="evidence" value="ECO:0007669"/>
    <property type="project" value="InterPro"/>
</dbReference>
<evidence type="ECO:0000256" key="6">
    <source>
        <dbReference type="ARBA" id="ARBA00022500"/>
    </source>
</evidence>
<keyword evidence="5" id="KW-1003">Cell membrane</keyword>
<sequence length="333" mass="36287">MMRKLTGADKTAILLMTLGEDLASEVLKHLDPKEIRKISGTIAKLSDISQEEVDSVLGEFAEQAGTGGGPKLGGRDYLQRVLTRALGQEKAAKVMEGFPAAEEAGLEELKWTEPKALADLLLAEHPQTVALILTHLDSTQGSQILSQFPEALRADIVLRMATLEEIPQGIMREITEALQGELKLVSAPPGKKISGVKLVADLLNQVDQATEQAILASISQNNPELAEKINQLMFTFDDLIQLDDRGIQEMLKEVNKDSLAVALKAVKEEVKQKIFRNMSERAVSLLTEDMEVRGPVKVSEVEKTQQAILKIVRRLIDEGKIALGGKGDGDALV</sequence>
<dbReference type="SUPFAM" id="SSF48029">
    <property type="entry name" value="FliG"/>
    <property type="match status" value="2"/>
</dbReference>
<evidence type="ECO:0000256" key="10">
    <source>
        <dbReference type="ARBA" id="ARBA00025598"/>
    </source>
</evidence>
<proteinExistence type="inferred from homology"/>
<dbReference type="Pfam" id="PF01706">
    <property type="entry name" value="FliG_C"/>
    <property type="match status" value="1"/>
</dbReference>
<evidence type="ECO:0000259" key="13">
    <source>
        <dbReference type="Pfam" id="PF14842"/>
    </source>
</evidence>
<evidence type="ECO:0000259" key="12">
    <source>
        <dbReference type="Pfam" id="PF14841"/>
    </source>
</evidence>
<dbReference type="GO" id="GO:0005886">
    <property type="term" value="C:plasma membrane"/>
    <property type="evidence" value="ECO:0007669"/>
    <property type="project" value="UniProtKB-SubCell"/>
</dbReference>